<dbReference type="EMBL" id="LAZR01001555">
    <property type="protein sequence ID" value="KKN42829.1"/>
    <property type="molecule type" value="Genomic_DNA"/>
</dbReference>
<accession>A0A0F9QK57</accession>
<evidence type="ECO:0000313" key="1">
    <source>
        <dbReference type="EMBL" id="KKN42829.1"/>
    </source>
</evidence>
<gene>
    <name evidence="1" type="ORF">LCGC14_0709610</name>
</gene>
<organism evidence="1">
    <name type="scientific">marine sediment metagenome</name>
    <dbReference type="NCBI Taxonomy" id="412755"/>
    <lineage>
        <taxon>unclassified sequences</taxon>
        <taxon>metagenomes</taxon>
        <taxon>ecological metagenomes</taxon>
    </lineage>
</organism>
<name>A0A0F9QK57_9ZZZZ</name>
<reference evidence="1" key="1">
    <citation type="journal article" date="2015" name="Nature">
        <title>Complex archaea that bridge the gap between prokaryotes and eukaryotes.</title>
        <authorList>
            <person name="Spang A."/>
            <person name="Saw J.H."/>
            <person name="Jorgensen S.L."/>
            <person name="Zaremba-Niedzwiedzka K."/>
            <person name="Martijn J."/>
            <person name="Lind A.E."/>
            <person name="van Eijk R."/>
            <person name="Schleper C."/>
            <person name="Guy L."/>
            <person name="Ettema T.J."/>
        </authorList>
    </citation>
    <scope>NUCLEOTIDE SEQUENCE</scope>
</reference>
<proteinExistence type="predicted"/>
<comment type="caution">
    <text evidence="1">The sequence shown here is derived from an EMBL/GenBank/DDBJ whole genome shotgun (WGS) entry which is preliminary data.</text>
</comment>
<protein>
    <submittedName>
        <fullName evidence="1">Uncharacterized protein</fullName>
    </submittedName>
</protein>
<dbReference type="AlphaFoldDB" id="A0A0F9QK57"/>
<sequence>MKRKFYHSYDDGTIEFDPPVEGQALLLSDFLPADKLAQLHIIDDEDLVQRYSKAARECYDAEQAIHDNSIPPEDPDA</sequence>